<dbReference type="Proteomes" id="UP000600363">
    <property type="component" value="Unassembled WGS sequence"/>
</dbReference>
<dbReference type="GO" id="GO:0005886">
    <property type="term" value="C:plasma membrane"/>
    <property type="evidence" value="ECO:0007669"/>
    <property type="project" value="UniProtKB-SubCell"/>
</dbReference>
<feature type="transmembrane region" description="Helical" evidence="6">
    <location>
        <begin position="339"/>
        <end position="359"/>
    </location>
</feature>
<keyword evidence="4 6" id="KW-1133">Transmembrane helix</keyword>
<gene>
    <name evidence="7" type="ORF">HA299_07390</name>
</gene>
<dbReference type="InterPro" id="IPR050367">
    <property type="entry name" value="APC_superfamily"/>
</dbReference>
<accession>A0A832RTT5</accession>
<feature type="transmembrane region" description="Helical" evidence="6">
    <location>
        <begin position="433"/>
        <end position="455"/>
    </location>
</feature>
<feature type="transmembrane region" description="Helical" evidence="6">
    <location>
        <begin position="128"/>
        <end position="152"/>
    </location>
</feature>
<evidence type="ECO:0000313" key="7">
    <source>
        <dbReference type="EMBL" id="HIH70408.1"/>
    </source>
</evidence>
<feature type="transmembrane region" description="Helical" evidence="6">
    <location>
        <begin position="365"/>
        <end position="388"/>
    </location>
</feature>
<reference evidence="7" key="1">
    <citation type="journal article" date="2020" name="bioRxiv">
        <title>A rank-normalized archaeal taxonomy based on genome phylogeny resolves widespread incomplete and uneven classifications.</title>
        <authorList>
            <person name="Rinke C."/>
            <person name="Chuvochina M."/>
            <person name="Mussig A.J."/>
            <person name="Chaumeil P.-A."/>
            <person name="Waite D.W."/>
            <person name="Whitman W.B."/>
            <person name="Parks D.H."/>
            <person name="Hugenholtz P."/>
        </authorList>
    </citation>
    <scope>NUCLEOTIDE SEQUENCE</scope>
    <source>
        <strain evidence="7">UBA12518</strain>
    </source>
</reference>
<comment type="subcellular location">
    <subcellularLocation>
        <location evidence="1">Cell membrane</location>
        <topology evidence="1">Multi-pass membrane protein</topology>
    </subcellularLocation>
</comment>
<evidence type="ECO:0000256" key="4">
    <source>
        <dbReference type="ARBA" id="ARBA00022989"/>
    </source>
</evidence>
<keyword evidence="2" id="KW-1003">Cell membrane</keyword>
<dbReference type="RefSeq" id="WP_084174141.1">
    <property type="nucleotide sequence ID" value="NZ_DUIH01000023.1"/>
</dbReference>
<dbReference type="PANTHER" id="PTHR42770">
    <property type="entry name" value="AMINO ACID TRANSPORTER-RELATED"/>
    <property type="match status" value="1"/>
</dbReference>
<organism evidence="7 8">
    <name type="scientific">Methermicoccus shengliensis</name>
    <dbReference type="NCBI Taxonomy" id="660064"/>
    <lineage>
        <taxon>Archaea</taxon>
        <taxon>Methanobacteriati</taxon>
        <taxon>Methanobacteriota</taxon>
        <taxon>Stenosarchaea group</taxon>
        <taxon>Methanomicrobia</taxon>
        <taxon>Methanosarcinales</taxon>
        <taxon>Methermicoccaceae</taxon>
        <taxon>Methermicoccus</taxon>
    </lineage>
</organism>
<feature type="transmembrane region" description="Helical" evidence="6">
    <location>
        <begin position="89"/>
        <end position="116"/>
    </location>
</feature>
<evidence type="ECO:0000256" key="1">
    <source>
        <dbReference type="ARBA" id="ARBA00004651"/>
    </source>
</evidence>
<dbReference type="PANTHER" id="PTHR42770:SF11">
    <property type="entry name" value="INNER MEMBRANE TRANSPORT PROTEIN YBAT"/>
    <property type="match status" value="1"/>
</dbReference>
<evidence type="ECO:0000256" key="6">
    <source>
        <dbReference type="SAM" id="Phobius"/>
    </source>
</evidence>
<feature type="transmembrane region" description="Helical" evidence="6">
    <location>
        <begin position="290"/>
        <end position="313"/>
    </location>
</feature>
<feature type="transmembrane region" description="Helical" evidence="6">
    <location>
        <begin position="164"/>
        <end position="185"/>
    </location>
</feature>
<comment type="caution">
    <text evidence="7">The sequence shown here is derived from an EMBL/GenBank/DDBJ whole genome shotgun (WGS) entry which is preliminary data.</text>
</comment>
<keyword evidence="3 6" id="KW-0812">Transmembrane</keyword>
<name>A0A832RTT5_9EURY</name>
<dbReference type="PIRSF" id="PIRSF006060">
    <property type="entry name" value="AA_transporter"/>
    <property type="match status" value="1"/>
</dbReference>
<dbReference type="AlphaFoldDB" id="A0A832RTT5"/>
<dbReference type="EMBL" id="DUIH01000023">
    <property type="protein sequence ID" value="HIH70408.1"/>
    <property type="molecule type" value="Genomic_DNA"/>
</dbReference>
<feature type="transmembrane region" description="Helical" evidence="6">
    <location>
        <begin position="242"/>
        <end position="270"/>
    </location>
</feature>
<protein>
    <submittedName>
        <fullName evidence="7">APC family permease</fullName>
    </submittedName>
</protein>
<evidence type="ECO:0000256" key="5">
    <source>
        <dbReference type="ARBA" id="ARBA00023136"/>
    </source>
</evidence>
<dbReference type="InterPro" id="IPR002293">
    <property type="entry name" value="AA/rel_permease1"/>
</dbReference>
<feature type="transmembrane region" description="Helical" evidence="6">
    <location>
        <begin position="20"/>
        <end position="50"/>
    </location>
</feature>
<dbReference type="Pfam" id="PF13520">
    <property type="entry name" value="AA_permease_2"/>
    <property type="match status" value="1"/>
</dbReference>
<dbReference type="Gene3D" id="1.20.1740.10">
    <property type="entry name" value="Amino acid/polyamine transporter I"/>
    <property type="match status" value="1"/>
</dbReference>
<dbReference type="GO" id="GO:0022857">
    <property type="term" value="F:transmembrane transporter activity"/>
    <property type="evidence" value="ECO:0007669"/>
    <property type="project" value="InterPro"/>
</dbReference>
<sequence>MPENESLELKRVITWKEGLFIATAVPVLVLPSIGFFASVVAGFSIVIWIANVLEGFFQCTGYAELATTYPYAPGIPGACQEIWKSRSNFIAALGAWGYWFAWNPVLPINALLAGWYMQSIWFPGQPDMAVWLTLGFGALMYAFLLTTCYFGLMAGAYTQLAIMVLSLVPLLGISALAYIMGLVHWDNIANWWLPEGWDWFSWDAWFTVLGLMALAEWSSCAWECAATYSAEYTNPTRDVPRALVAAGGLCLFTYPFVQAACVGTLGPDIVLEENIVNPLTPLALGTLGDIGGPIAIMTMLSAMVLISNTALLGSSRAMYSLARNYHLPIQLAKLNKHGIPFRAAIVTAIFDYILILVGVKYGGGLPVWILSASVVGYLFINGLTNLGFYLSRKDIPYHSPQRKWKAPKFWVYIALFWGIVNLTAYQIGNVWAMGTWTAAAMGYIVMLALVPLYLWGQKQMRDAGLTHVDLKPIEL</sequence>
<proteinExistence type="predicted"/>
<evidence type="ECO:0000256" key="3">
    <source>
        <dbReference type="ARBA" id="ARBA00022692"/>
    </source>
</evidence>
<feature type="transmembrane region" description="Helical" evidence="6">
    <location>
        <begin position="409"/>
        <end position="427"/>
    </location>
</feature>
<evidence type="ECO:0000313" key="8">
    <source>
        <dbReference type="Proteomes" id="UP000600363"/>
    </source>
</evidence>
<feature type="transmembrane region" description="Helical" evidence="6">
    <location>
        <begin position="205"/>
        <end position="230"/>
    </location>
</feature>
<evidence type="ECO:0000256" key="2">
    <source>
        <dbReference type="ARBA" id="ARBA00022475"/>
    </source>
</evidence>
<keyword evidence="5 6" id="KW-0472">Membrane</keyword>